<dbReference type="EMBL" id="CP063361">
    <property type="protein sequence ID" value="UOD27677.1"/>
    <property type="molecule type" value="Genomic_DNA"/>
</dbReference>
<evidence type="ECO:0000313" key="1">
    <source>
        <dbReference type="EMBL" id="UOD27677.1"/>
    </source>
</evidence>
<accession>A0ABY3ZYZ1</accession>
<gene>
    <name evidence="1" type="ORF">INH39_19455</name>
</gene>
<protein>
    <submittedName>
        <fullName evidence="1">Uncharacterized protein</fullName>
    </submittedName>
</protein>
<organism evidence="1 2">
    <name type="scientific">Massilia violaceinigra</name>
    <dbReference type="NCBI Taxonomy" id="2045208"/>
    <lineage>
        <taxon>Bacteria</taxon>
        <taxon>Pseudomonadati</taxon>
        <taxon>Pseudomonadota</taxon>
        <taxon>Betaproteobacteria</taxon>
        <taxon>Burkholderiales</taxon>
        <taxon>Oxalobacteraceae</taxon>
        <taxon>Telluria group</taxon>
        <taxon>Massilia</taxon>
    </lineage>
</organism>
<reference evidence="1 2" key="1">
    <citation type="submission" date="2020-10" db="EMBL/GenBank/DDBJ databases">
        <title>Genome analysis of Massilia species.</title>
        <authorList>
            <person name="Jung D.-H."/>
        </authorList>
    </citation>
    <scope>NUCLEOTIDE SEQUENCE [LARGE SCALE GENOMIC DNA]</scope>
    <source>
        <strain evidence="2">sipir</strain>
    </source>
</reference>
<dbReference type="Proteomes" id="UP000831532">
    <property type="component" value="Chromosome"/>
</dbReference>
<evidence type="ECO:0000313" key="2">
    <source>
        <dbReference type="Proteomes" id="UP000831532"/>
    </source>
</evidence>
<proteinExistence type="predicted"/>
<name>A0ABY3ZYZ1_9BURK</name>
<keyword evidence="2" id="KW-1185">Reference proteome</keyword>
<sequence>MKRRFGPSLYFANDKVIFDSLNQHAVKADLIRELLNERGILVSAETPKERLAQYFSRLTADYFDHKSIASKLGRVAKRERITYSELKGDIKQSDVVQSLNEIKAELQEKDCTIHIEVVGDRIVALISYQHIDYSKTDLRQVEPRDAIIEFTRNGKDGYVVRSTQNVDIDPLVEQVVSRLDTATLGSVDRVRISLESYTDPMIRTRFFENLVKSIKGYSFITITEAYCFKPKARAPIKDDDDEEEQSDIEKSPYVERVTLRGDGVNKSFIIDDLYKNNYYIIKVVWQIRLQSRVDSDIYELEAQFGKPDSCTGFSYQIRSVFICDDGNITTKKRSPKKEEMDTIYRLIESSAILECSKLATPS</sequence>
<dbReference type="RefSeq" id="WP_243488906.1">
    <property type="nucleotide sequence ID" value="NZ_CP063361.1"/>
</dbReference>